<evidence type="ECO:0000313" key="3">
    <source>
        <dbReference type="Proteomes" id="UP001432014"/>
    </source>
</evidence>
<dbReference type="RefSeq" id="WP_329493195.1">
    <property type="nucleotide sequence ID" value="NZ_CP108460.1"/>
</dbReference>
<proteinExistence type="predicted"/>
<evidence type="ECO:0000256" key="1">
    <source>
        <dbReference type="SAM" id="MobiDB-lite"/>
    </source>
</evidence>
<dbReference type="Proteomes" id="UP001432014">
    <property type="component" value="Chromosome"/>
</dbReference>
<accession>A0ABZ1WJ08</accession>
<reference evidence="2 3" key="1">
    <citation type="submission" date="2022-10" db="EMBL/GenBank/DDBJ databases">
        <title>The complete genomes of actinobacterial strains from the NBC collection.</title>
        <authorList>
            <person name="Joergensen T.S."/>
            <person name="Alvarez Arevalo M."/>
            <person name="Sterndorff E.B."/>
            <person name="Faurdal D."/>
            <person name="Vuksanovic O."/>
            <person name="Mourched A.-S."/>
            <person name="Charusanti P."/>
            <person name="Shaw S."/>
            <person name="Blin K."/>
            <person name="Weber T."/>
        </authorList>
    </citation>
    <scope>NUCLEOTIDE SEQUENCE [LARGE SCALE GENOMIC DNA]</scope>
    <source>
        <strain evidence="2 3">NBC_01247</strain>
    </source>
</reference>
<gene>
    <name evidence="2" type="ORF">OG469_37575</name>
</gene>
<dbReference type="EMBL" id="CP108482">
    <property type="protein sequence ID" value="WUS60702.1"/>
    <property type="molecule type" value="Genomic_DNA"/>
</dbReference>
<evidence type="ECO:0000313" key="2">
    <source>
        <dbReference type="EMBL" id="WUS60702.1"/>
    </source>
</evidence>
<organism evidence="2 3">
    <name type="scientific">Kitasatospora herbaricolor</name>
    <dbReference type="NCBI Taxonomy" id="68217"/>
    <lineage>
        <taxon>Bacteria</taxon>
        <taxon>Bacillati</taxon>
        <taxon>Actinomycetota</taxon>
        <taxon>Actinomycetes</taxon>
        <taxon>Kitasatosporales</taxon>
        <taxon>Streptomycetaceae</taxon>
        <taxon>Kitasatospora</taxon>
    </lineage>
</organism>
<protein>
    <submittedName>
        <fullName evidence="2">Uncharacterized protein</fullName>
    </submittedName>
</protein>
<dbReference type="InterPro" id="IPR016039">
    <property type="entry name" value="Thiolase-like"/>
</dbReference>
<dbReference type="Gene3D" id="3.40.47.10">
    <property type="match status" value="1"/>
</dbReference>
<keyword evidence="3" id="KW-1185">Reference proteome</keyword>
<sequence>MPGATAPAPASAVGAVRPGGTAGPGLRVARVVTRDFDGRSETSLDPDLRVFVSDLTRPYGVPLREDLLVEGVGHSYGEMAEGLLRDALPEGEPVDLLILAFSSPDVRPGRSAALHLSRFCPGSPLAFAVCDQGSAAPFTALRIATDYARTGACRRAVVLVTEAAQLHHEPARPVALPERHCAVLLVCEADGGEGGGAVVRQSSGPAADPAPDLVRAEWAALGPTAALVLGPELAAPSQGRDSGTAARPVPAGGSGSDRTAAARDGQPLTGIWTALAERLPGWRAERRPVLVADLDRRLGRLSTLTLLPEAAP</sequence>
<dbReference type="SUPFAM" id="SSF53901">
    <property type="entry name" value="Thiolase-like"/>
    <property type="match status" value="1"/>
</dbReference>
<name>A0ABZ1WJ08_9ACTN</name>
<feature type="region of interest" description="Disordered" evidence="1">
    <location>
        <begin position="234"/>
        <end position="265"/>
    </location>
</feature>